<gene>
    <name evidence="1" type="ORF">Dthio_PD3766</name>
</gene>
<protein>
    <submittedName>
        <fullName evidence="1">Uncharacterized protein</fullName>
    </submittedName>
</protein>
<keyword evidence="2" id="KW-1185">Reference proteome</keyword>
<accession>D6SK99</accession>
<dbReference type="Proteomes" id="UP000005496">
    <property type="component" value="Unassembled WGS sequence"/>
</dbReference>
<proteinExistence type="predicted"/>
<evidence type="ECO:0000313" key="1">
    <source>
        <dbReference type="EMBL" id="EFI36302.1"/>
    </source>
</evidence>
<name>D6SK99_9BACT</name>
<evidence type="ECO:0000313" key="2">
    <source>
        <dbReference type="Proteomes" id="UP000005496"/>
    </source>
</evidence>
<dbReference type="EMBL" id="ACJN02000001">
    <property type="protein sequence ID" value="EFI36302.1"/>
    <property type="molecule type" value="Genomic_DNA"/>
</dbReference>
<dbReference type="AlphaFoldDB" id="D6SK99"/>
<organism evidence="1 2">
    <name type="scientific">Desulfonatronospira thiodismutans ASO3-1</name>
    <dbReference type="NCBI Taxonomy" id="555779"/>
    <lineage>
        <taxon>Bacteria</taxon>
        <taxon>Pseudomonadati</taxon>
        <taxon>Thermodesulfobacteriota</taxon>
        <taxon>Desulfovibrionia</taxon>
        <taxon>Desulfovibrionales</taxon>
        <taxon>Desulfonatronovibrionaceae</taxon>
        <taxon>Desulfonatronospira</taxon>
    </lineage>
</organism>
<comment type="caution">
    <text evidence="1">The sequence shown here is derived from an EMBL/GenBank/DDBJ whole genome shotgun (WGS) entry which is preliminary data.</text>
</comment>
<reference evidence="1" key="1">
    <citation type="submission" date="2010-05" db="EMBL/GenBank/DDBJ databases">
        <title>The draft genome of Desulfonatronospira thiodismutans ASO3-1.</title>
        <authorList>
            <consortium name="US DOE Joint Genome Institute (JGI-PGF)"/>
            <person name="Lucas S."/>
            <person name="Copeland A."/>
            <person name="Lapidus A."/>
            <person name="Cheng J.-F."/>
            <person name="Bruce D."/>
            <person name="Goodwin L."/>
            <person name="Pitluck S."/>
            <person name="Chertkov O."/>
            <person name="Brettin T."/>
            <person name="Detter J.C."/>
            <person name="Han C."/>
            <person name="Land M.L."/>
            <person name="Hauser L."/>
            <person name="Kyrpides N."/>
            <person name="Mikhailova N."/>
            <person name="Muyzer G."/>
            <person name="Woyke T."/>
        </authorList>
    </citation>
    <scope>NUCLEOTIDE SEQUENCE [LARGE SCALE GENOMIC DNA]</scope>
    <source>
        <strain evidence="1">ASO3-1</strain>
    </source>
</reference>
<sequence>MDCLHVNIQVDAGTGPGTVPHLFFSDGQFLAVGVGKISAGQSPGLVPVITNQDPLNGYVYTLDE</sequence>